<keyword evidence="1" id="KW-0472">Membrane</keyword>
<reference evidence="2 3" key="1">
    <citation type="submission" date="2017-11" db="EMBL/GenBank/DDBJ databases">
        <title>Genomic Encyclopedia of Archaeal and Bacterial Type Strains, Phase II (KMG-II): From Individual Species to Whole Genera.</title>
        <authorList>
            <person name="Goeker M."/>
        </authorList>
    </citation>
    <scope>NUCLEOTIDE SEQUENCE [LARGE SCALE GENOMIC DNA]</scope>
    <source>
        <strain evidence="2 3">DSM 27617</strain>
    </source>
</reference>
<protein>
    <submittedName>
        <fullName evidence="2">Gag-polyprotein putative aspartyl protease</fullName>
    </submittedName>
</protein>
<evidence type="ECO:0000313" key="3">
    <source>
        <dbReference type="Proteomes" id="UP000228740"/>
    </source>
</evidence>
<feature type="transmembrane region" description="Helical" evidence="1">
    <location>
        <begin position="7"/>
        <end position="30"/>
    </location>
</feature>
<evidence type="ECO:0000313" key="2">
    <source>
        <dbReference type="EMBL" id="PJJ66643.1"/>
    </source>
</evidence>
<name>A0A2M9C751_9FLAO</name>
<organism evidence="2 3">
    <name type="scientific">Chryseobacterium geocarposphaerae</name>
    <dbReference type="NCBI Taxonomy" id="1416776"/>
    <lineage>
        <taxon>Bacteria</taxon>
        <taxon>Pseudomonadati</taxon>
        <taxon>Bacteroidota</taxon>
        <taxon>Flavobacteriia</taxon>
        <taxon>Flavobacteriales</taxon>
        <taxon>Weeksellaceae</taxon>
        <taxon>Chryseobacterium group</taxon>
        <taxon>Chryseobacterium</taxon>
    </lineage>
</organism>
<proteinExistence type="predicted"/>
<comment type="caution">
    <text evidence="2">The sequence shown here is derived from an EMBL/GenBank/DDBJ whole genome shotgun (WGS) entry which is preliminary data.</text>
</comment>
<dbReference type="AlphaFoldDB" id="A0A2M9C751"/>
<gene>
    <name evidence="2" type="ORF">CLV73_0633</name>
</gene>
<dbReference type="Gene3D" id="2.40.70.10">
    <property type="entry name" value="Acid Proteases"/>
    <property type="match status" value="1"/>
</dbReference>
<keyword evidence="2" id="KW-0645">Protease</keyword>
<keyword evidence="1" id="KW-1133">Transmembrane helix</keyword>
<keyword evidence="1" id="KW-0812">Transmembrane</keyword>
<keyword evidence="3" id="KW-1185">Reference proteome</keyword>
<dbReference type="OrthoDB" id="5166556at2"/>
<keyword evidence="2" id="KW-0378">Hydrolase</keyword>
<dbReference type="Proteomes" id="UP000228740">
    <property type="component" value="Unassembled WGS sequence"/>
</dbReference>
<dbReference type="Pfam" id="PF13975">
    <property type="entry name" value="gag-asp_proteas"/>
    <property type="match status" value="1"/>
</dbReference>
<dbReference type="InterPro" id="IPR021109">
    <property type="entry name" value="Peptidase_aspartic_dom_sf"/>
</dbReference>
<dbReference type="InterPro" id="IPR034122">
    <property type="entry name" value="Retropepsin-like_bacterial"/>
</dbReference>
<accession>A0A2M9C751</accession>
<dbReference type="GO" id="GO:0006508">
    <property type="term" value="P:proteolysis"/>
    <property type="evidence" value="ECO:0007669"/>
    <property type="project" value="UniProtKB-KW"/>
</dbReference>
<dbReference type="SUPFAM" id="SSF50630">
    <property type="entry name" value="Acid proteases"/>
    <property type="match status" value="1"/>
</dbReference>
<dbReference type="RefSeq" id="WP_100375407.1">
    <property type="nucleotide sequence ID" value="NZ_PGFD01000001.1"/>
</dbReference>
<sequence>MKSLYSFLVLFKHTITALIILIVSGFSSIVKSQSQLPVIEASNEQAHIKDGKYVEVNWKLDPALKPDTYFINIPLKKSVVHFKTDKGSLTFRTQPGKNYDFIVVLNKKDSCHVRISSTQPPNPAHLISKNSFPQIIPFKLIGSRIYFDGLINGKSVTVQFDLGAGTSVINTKSVERLGLSFTSQTLINNTNGINQARTSLDNELKLAVLHWTGISLTEVRNMQDYEDIIIGNSFFKDKIIEIDYDKKQFIIHSQLLSTKGFKKQPVFYEQDRPKFNVKFSHNNKNYDFWFLFDTGRDGTMLLGEDFTSKKDYWEQLVPLTTINDKKIVRLDATISGVYFKDIVTNAADPNKPKGKTSLFGNQVLNHFNVILDNRKGILYIKPNSRTYEPYSDYQNYLKEISKMQKK</sequence>
<dbReference type="GO" id="GO:0008233">
    <property type="term" value="F:peptidase activity"/>
    <property type="evidence" value="ECO:0007669"/>
    <property type="project" value="UniProtKB-KW"/>
</dbReference>
<evidence type="ECO:0000256" key="1">
    <source>
        <dbReference type="SAM" id="Phobius"/>
    </source>
</evidence>
<dbReference type="CDD" id="cd05483">
    <property type="entry name" value="retropepsin_like_bacteria"/>
    <property type="match status" value="1"/>
</dbReference>
<dbReference type="EMBL" id="PGFD01000001">
    <property type="protein sequence ID" value="PJJ66643.1"/>
    <property type="molecule type" value="Genomic_DNA"/>
</dbReference>